<dbReference type="RefSeq" id="WP_206378442.1">
    <property type="nucleotide sequence ID" value="NZ_CAWPUN010000100.1"/>
</dbReference>
<evidence type="ECO:0000259" key="1">
    <source>
        <dbReference type="Pfam" id="PF19116"/>
    </source>
</evidence>
<evidence type="ECO:0000313" key="2">
    <source>
        <dbReference type="EMBL" id="MBN3580068.1"/>
    </source>
</evidence>
<dbReference type="InterPro" id="IPR047777">
    <property type="entry name" value="LapA-like_RM"/>
</dbReference>
<feature type="domain" description="DUF5801" evidence="1">
    <location>
        <begin position="786"/>
        <end position="910"/>
    </location>
</feature>
<dbReference type="EMBL" id="JAFHLB010000036">
    <property type="protein sequence ID" value="MBN3580068.1"/>
    <property type="molecule type" value="Genomic_DNA"/>
</dbReference>
<feature type="non-terminal residue" evidence="2">
    <location>
        <position position="969"/>
    </location>
</feature>
<dbReference type="NCBIfam" id="TIGR03660">
    <property type="entry name" value="T1SS_rpt_143"/>
    <property type="match status" value="3"/>
</dbReference>
<proteinExistence type="predicted"/>
<reference evidence="2 3" key="1">
    <citation type="submission" date="2021-02" db="EMBL/GenBank/DDBJ databases">
        <title>Draft Genome Sequences of 5 Vibrio neptunius Strains Isolated From of Bivalve Hatcheries.</title>
        <authorList>
            <person name="Galvis F."/>
            <person name="Barja J.L."/>
            <person name="Lemos M.L."/>
            <person name="Balado M."/>
        </authorList>
    </citation>
    <scope>NUCLEOTIDE SEQUENCE [LARGE SCALE GENOMIC DNA]</scope>
    <source>
        <strain evidence="2 3">PP-145.98</strain>
    </source>
</reference>
<name>A0ABS3A6V4_9VIBR</name>
<gene>
    <name evidence="2" type="ORF">JYA62_20635</name>
</gene>
<keyword evidence="3" id="KW-1185">Reference proteome</keyword>
<sequence>MEVEIVRQARIVEEVNGDVIAVKPDGTARKVVQGETIQSNEIMITARHASVVLNADGVASIVDENTISLELDNVAGNAWHTEQVNGDIGFDFTQIGDDALSEGDIAAIQDAILEGADPTQILEATAAGAGGASSANGGFVTIDYNGTEVLASTFFETSAQAQDDAEETEDELRTLVFAAGGQSISETLTEGSLSGGTYPQTATTTVTIFAGDLALDAASFTPESASLASLLAELNSDISSSGEAVTFTYDAVENAIIGVNDQGEVLRIDIDTTLVGKDVSLELTTTVSQPIDHLDSVGGGQVAISDDQIVVSFGITGADSGGNAIQAPIDAQVSIGDGVNPTPQTTNVQNVESDSTLIQGEFVEIGSDALASIRFDSSALQQFDGLLSDNQTTTATLSDDGTTITLTADGSGDTVLTVSVDTQGQYEYQQFKPLEHNGSDTISLSLPTTIVDYDQDTVTNDINIEITDGDNPVITNVDGLSLYESGVAGGSQVGTVAVSGSGSITATAGSDIIDHFELEPSEFNTDGSLTSQGQPVTLELKANENGVRTYEGVIELNGSRVTVFEIKLDSPSQGDYEFTLFEQLDHLGVNDESLTIELPVYAVDADGDRSEIAGGTGSEEAGKILIQVKDDAPTISGADALSLDEDDLASGSSPDAASLTANGQFTVTEGADTVVEYRLDTNSNPIAGLKSDGLAVSLSETYDGATNTYTYTASTSAQDVFVLTIKGDGTYSFELKGPIDHAANADDQTLNFAVIAKDNDGDTAAQNISVNIVDDAPSINHAEALILNENDLASGTSPDATGVSQDGDFTTLEGADKVVSYQLDLTTNPIDGLTSQGKAVTLSESIDANGVATYTASSTDGDVFVLTLRPDGSYTFELKGPIDHDANSDSERLDFTVVATDTDGDTDRITLPVTIGDDSPNIASAEALILNENDLASGTSPDATGVSQDGDFTTLEGADKVVSYQLDLT</sequence>
<comment type="caution">
    <text evidence="2">The sequence shown here is derived from an EMBL/GenBank/DDBJ whole genome shotgun (WGS) entry which is preliminary data.</text>
</comment>
<evidence type="ECO:0000313" key="3">
    <source>
        <dbReference type="Proteomes" id="UP000779070"/>
    </source>
</evidence>
<accession>A0ABS3A6V4</accession>
<feature type="domain" description="DUF5801" evidence="1">
    <location>
        <begin position="361"/>
        <end position="464"/>
    </location>
</feature>
<dbReference type="InterPro" id="IPR043824">
    <property type="entry name" value="DUF5801"/>
</dbReference>
<dbReference type="Proteomes" id="UP000779070">
    <property type="component" value="Unassembled WGS sequence"/>
</dbReference>
<protein>
    <submittedName>
        <fullName evidence="2">Retention module-containing protein</fullName>
    </submittedName>
</protein>
<dbReference type="InterPro" id="IPR019959">
    <property type="entry name" value="T1SS-143_rpt-cont_dom"/>
</dbReference>
<dbReference type="Pfam" id="PF19116">
    <property type="entry name" value="DUF5801"/>
    <property type="match status" value="2"/>
</dbReference>
<dbReference type="NCBIfam" id="NF033682">
    <property type="entry name" value="retention_LapA"/>
    <property type="match status" value="1"/>
</dbReference>
<organism evidence="2 3">
    <name type="scientific">Vibrio neptunius</name>
    <dbReference type="NCBI Taxonomy" id="170651"/>
    <lineage>
        <taxon>Bacteria</taxon>
        <taxon>Pseudomonadati</taxon>
        <taxon>Pseudomonadota</taxon>
        <taxon>Gammaproteobacteria</taxon>
        <taxon>Vibrionales</taxon>
        <taxon>Vibrionaceae</taxon>
        <taxon>Vibrio</taxon>
    </lineage>
</organism>